<dbReference type="EMBL" id="JAGKQM010000015">
    <property type="protein sequence ID" value="KAH0879165.1"/>
    <property type="molecule type" value="Genomic_DNA"/>
</dbReference>
<evidence type="ECO:0000313" key="2">
    <source>
        <dbReference type="Proteomes" id="UP000824890"/>
    </source>
</evidence>
<evidence type="ECO:0000313" key="1">
    <source>
        <dbReference type="EMBL" id="KAH0879165.1"/>
    </source>
</evidence>
<sequence length="256" mass="29215">FGGVNSANISFQKIFDRHGNSFGERVSTKQTLSKRTQTYASHLYSKKREGISRPSQRGIYLFPQWSSGQWRPKQVSETEDIPVKPSIQKNPAIEETNQMDPLRERTSVPQVLSKEAVMEKLHEVTRQYPSFPDPQFGGREFYGDANILMEETTTSIMGAAAKQPTLPLQLRASDSKPITPPPINEYPLHAWLFLVPLVIYSPLARREEDYGLESKFSDDPPYNKARRRIRIPAKLRSPRFSPNILRGISSKKKKIS</sequence>
<reference evidence="1 2" key="1">
    <citation type="submission" date="2021-05" db="EMBL/GenBank/DDBJ databases">
        <title>Genome Assembly of Synthetic Allotetraploid Brassica napus Reveals Homoeologous Exchanges between Subgenomes.</title>
        <authorList>
            <person name="Davis J.T."/>
        </authorList>
    </citation>
    <scope>NUCLEOTIDE SEQUENCE [LARGE SCALE GENOMIC DNA]</scope>
    <source>
        <strain evidence="2">cv. Da-Ae</strain>
        <tissue evidence="1">Seedling</tissue>
    </source>
</reference>
<comment type="caution">
    <text evidence="1">The sequence shown here is derived from an EMBL/GenBank/DDBJ whole genome shotgun (WGS) entry which is preliminary data.</text>
</comment>
<dbReference type="Proteomes" id="UP000824890">
    <property type="component" value="Unassembled WGS sequence"/>
</dbReference>
<accession>A0ABQ7ZG17</accession>
<gene>
    <name evidence="1" type="ORF">HID58_066559</name>
</gene>
<protein>
    <submittedName>
        <fullName evidence="1">Uncharacterized protein</fullName>
    </submittedName>
</protein>
<organism evidence="1 2">
    <name type="scientific">Brassica napus</name>
    <name type="common">Rape</name>
    <dbReference type="NCBI Taxonomy" id="3708"/>
    <lineage>
        <taxon>Eukaryota</taxon>
        <taxon>Viridiplantae</taxon>
        <taxon>Streptophyta</taxon>
        <taxon>Embryophyta</taxon>
        <taxon>Tracheophyta</taxon>
        <taxon>Spermatophyta</taxon>
        <taxon>Magnoliopsida</taxon>
        <taxon>eudicotyledons</taxon>
        <taxon>Gunneridae</taxon>
        <taxon>Pentapetalae</taxon>
        <taxon>rosids</taxon>
        <taxon>malvids</taxon>
        <taxon>Brassicales</taxon>
        <taxon>Brassicaceae</taxon>
        <taxon>Brassiceae</taxon>
        <taxon>Brassica</taxon>
    </lineage>
</organism>
<feature type="non-terminal residue" evidence="1">
    <location>
        <position position="1"/>
    </location>
</feature>
<name>A0ABQ7ZG17_BRANA</name>
<keyword evidence="2" id="KW-1185">Reference proteome</keyword>
<proteinExistence type="predicted"/>